<dbReference type="Proteomes" id="UP000663823">
    <property type="component" value="Unassembled WGS sequence"/>
</dbReference>
<organism evidence="2 3">
    <name type="scientific">Rotaria sordida</name>
    <dbReference type="NCBI Taxonomy" id="392033"/>
    <lineage>
        <taxon>Eukaryota</taxon>
        <taxon>Metazoa</taxon>
        <taxon>Spiralia</taxon>
        <taxon>Gnathifera</taxon>
        <taxon>Rotifera</taxon>
        <taxon>Eurotatoria</taxon>
        <taxon>Bdelloidea</taxon>
        <taxon>Philodinida</taxon>
        <taxon>Philodinidae</taxon>
        <taxon>Rotaria</taxon>
    </lineage>
</organism>
<protein>
    <submittedName>
        <fullName evidence="2">Uncharacterized protein</fullName>
    </submittedName>
</protein>
<reference evidence="2" key="1">
    <citation type="submission" date="2021-02" db="EMBL/GenBank/DDBJ databases">
        <authorList>
            <person name="Nowell W R."/>
        </authorList>
    </citation>
    <scope>NUCLEOTIDE SEQUENCE</scope>
</reference>
<name>A0A819PR66_9BILA</name>
<dbReference type="AlphaFoldDB" id="A0A819PR66"/>
<evidence type="ECO:0000313" key="2">
    <source>
        <dbReference type="EMBL" id="CAF4018768.1"/>
    </source>
</evidence>
<keyword evidence="1" id="KW-0472">Membrane</keyword>
<comment type="caution">
    <text evidence="2">The sequence shown here is derived from an EMBL/GenBank/DDBJ whole genome shotgun (WGS) entry which is preliminary data.</text>
</comment>
<evidence type="ECO:0000256" key="1">
    <source>
        <dbReference type="SAM" id="Phobius"/>
    </source>
</evidence>
<keyword evidence="1" id="KW-1133">Transmembrane helix</keyword>
<evidence type="ECO:0000313" key="3">
    <source>
        <dbReference type="Proteomes" id="UP000663823"/>
    </source>
</evidence>
<gene>
    <name evidence="2" type="ORF">OTI717_LOCUS29976</name>
</gene>
<accession>A0A819PR66</accession>
<feature type="transmembrane region" description="Helical" evidence="1">
    <location>
        <begin position="262"/>
        <end position="281"/>
    </location>
</feature>
<dbReference type="EMBL" id="CAJOAX010007808">
    <property type="protein sequence ID" value="CAF4018768.1"/>
    <property type="molecule type" value="Genomic_DNA"/>
</dbReference>
<sequence length="282" mass="30630">MSNKTTSTTIPSSGSGKVYSAQVDNVHVKSVVQTETQSMASIENTKKITNCMPHLDPTHLQSDEYSHKLIEEINEAGLEPIKIVVGETQLQQQQLLADANLQIQNDFKRKLPQHIAKLDSEKEFSIRHERFLKSAHKCFNDDLYEDNSLKLMNMDDYMADDIDIIAELDDGENYETIFVTIELAPTAELASAVSSAELAPAVSSAEIAPAVSSAELASAVSSAELAPAVSSAELAPAVSTAELAPAVPIAEFARVEPRCNRHYFTCGITGLLIGIVIMELVK</sequence>
<keyword evidence="1" id="KW-0812">Transmembrane</keyword>
<proteinExistence type="predicted"/>